<sequence>MNRFLWFLAVLVVGCNSPERDSFSSMEEEPGTELFIEYAKGFKIIQYEGYTKLIVLNTFKGNNQNLEYILGADSIDSINKNGLFIPIPIKRIAALSSTYIPFIKLLEERNSIVAISGKNTIYDSLIYDWANTGRIKDLGEPTLNVEQTVLLDPDLIMGFAIDAQSMKQLSELERFNQKVLLNSEYMEETPLAKAEWIKVFGLLYDKEKEADSIFKVIKKRYLKLSNMVKDIHSRPSVFSSAPWKGTWFVPGGKSFQATLFDDAGANYIWRDNTENVSLSLDFEVVLSKAIDADFWLNTSTFQTLQEISDEDERFELFKAYKTQKVYNNTKTLTTYMGNDYWETGAARPDLILEDLVHIFHPDVNPNHVFNFYQKLK</sequence>
<gene>
    <name evidence="2" type="ORF">GQN54_05400</name>
</gene>
<keyword evidence="3" id="KW-1185">Reference proteome</keyword>
<reference evidence="2 3" key="1">
    <citation type="submission" date="2019-12" db="EMBL/GenBank/DDBJ databases">
        <authorList>
            <person name="Zhao J."/>
        </authorList>
    </citation>
    <scope>NUCLEOTIDE SEQUENCE [LARGE SCALE GENOMIC DNA]</scope>
    <source>
        <strain evidence="2 3">S-15</strain>
    </source>
</reference>
<protein>
    <submittedName>
        <fullName evidence="2">ABC transporter substrate-binding protein</fullName>
    </submittedName>
</protein>
<evidence type="ECO:0000313" key="3">
    <source>
        <dbReference type="Proteomes" id="UP000470771"/>
    </source>
</evidence>
<dbReference type="AlphaFoldDB" id="A0A6N9NJ84"/>
<organism evidence="2 3">
    <name type="scientific">Acidiluteibacter ferrifornacis</name>
    <dbReference type="NCBI Taxonomy" id="2692424"/>
    <lineage>
        <taxon>Bacteria</taxon>
        <taxon>Pseudomonadati</taxon>
        <taxon>Bacteroidota</taxon>
        <taxon>Flavobacteriia</taxon>
        <taxon>Flavobacteriales</taxon>
        <taxon>Cryomorphaceae</taxon>
        <taxon>Acidiluteibacter</taxon>
    </lineage>
</organism>
<comment type="caution">
    <text evidence="2">The sequence shown here is derived from an EMBL/GenBank/DDBJ whole genome shotgun (WGS) entry which is preliminary data.</text>
</comment>
<name>A0A6N9NJ84_9FLAO</name>
<evidence type="ECO:0000259" key="1">
    <source>
        <dbReference type="PROSITE" id="PS50983"/>
    </source>
</evidence>
<accession>A0A6N9NJ84</accession>
<dbReference type="RefSeq" id="WP_160632494.1">
    <property type="nucleotide sequence ID" value="NZ_WWNE01000005.1"/>
</dbReference>
<feature type="domain" description="Fe/B12 periplasmic-binding" evidence="1">
    <location>
        <begin position="91"/>
        <end position="363"/>
    </location>
</feature>
<dbReference type="EMBL" id="WWNE01000005">
    <property type="protein sequence ID" value="NBG65541.1"/>
    <property type="molecule type" value="Genomic_DNA"/>
</dbReference>
<dbReference type="SUPFAM" id="SSF53807">
    <property type="entry name" value="Helical backbone' metal receptor"/>
    <property type="match status" value="1"/>
</dbReference>
<dbReference type="GO" id="GO:0071281">
    <property type="term" value="P:cellular response to iron ion"/>
    <property type="evidence" value="ECO:0007669"/>
    <property type="project" value="TreeGrafter"/>
</dbReference>
<dbReference type="PROSITE" id="PS50983">
    <property type="entry name" value="FE_B12_PBP"/>
    <property type="match status" value="1"/>
</dbReference>
<dbReference type="InterPro" id="IPR050902">
    <property type="entry name" value="ABC_Transporter_SBP"/>
</dbReference>
<dbReference type="PANTHER" id="PTHR30535:SF34">
    <property type="entry name" value="MOLYBDATE-BINDING PROTEIN MOLA"/>
    <property type="match status" value="1"/>
</dbReference>
<dbReference type="Pfam" id="PF01497">
    <property type="entry name" value="Peripla_BP_2"/>
    <property type="match status" value="1"/>
</dbReference>
<dbReference type="PANTHER" id="PTHR30535">
    <property type="entry name" value="VITAMIN B12-BINDING PROTEIN"/>
    <property type="match status" value="1"/>
</dbReference>
<dbReference type="Gene3D" id="3.40.50.1980">
    <property type="entry name" value="Nitrogenase molybdenum iron protein domain"/>
    <property type="match status" value="2"/>
</dbReference>
<evidence type="ECO:0000313" key="2">
    <source>
        <dbReference type="EMBL" id="NBG65541.1"/>
    </source>
</evidence>
<dbReference type="Proteomes" id="UP000470771">
    <property type="component" value="Unassembled WGS sequence"/>
</dbReference>
<proteinExistence type="predicted"/>
<dbReference type="PROSITE" id="PS51257">
    <property type="entry name" value="PROKAR_LIPOPROTEIN"/>
    <property type="match status" value="1"/>
</dbReference>
<dbReference type="InterPro" id="IPR002491">
    <property type="entry name" value="ABC_transptr_periplasmic_BD"/>
</dbReference>